<feature type="transmembrane region" description="Helical" evidence="1">
    <location>
        <begin position="89"/>
        <end position="109"/>
    </location>
</feature>
<sequence>MQSLFTFSFWFNLHAVPFLPAVGRALAVLFAALIAGGVACAFAARMRQASKEWRRALGRLSSHLVWTGLIGFLLWMFNEQWVPILSMRFFFVLWFIWFLGGFYPIYRYVWVEVPEKMKLHEERLEREKWLPKKKR</sequence>
<protein>
    <submittedName>
        <fullName evidence="2">Uncharacterized protein</fullName>
    </submittedName>
</protein>
<evidence type="ECO:0000256" key="1">
    <source>
        <dbReference type="SAM" id="Phobius"/>
    </source>
</evidence>
<comment type="caution">
    <text evidence="2">The sequence shown here is derived from an EMBL/GenBank/DDBJ whole genome shotgun (WGS) entry which is preliminary data.</text>
</comment>
<organism evidence="2 3">
    <name type="scientific">candidate division WWE3 bacterium</name>
    <dbReference type="NCBI Taxonomy" id="2053526"/>
    <lineage>
        <taxon>Bacteria</taxon>
        <taxon>Katanobacteria</taxon>
    </lineage>
</organism>
<keyword evidence="1" id="KW-0472">Membrane</keyword>
<feature type="transmembrane region" description="Helical" evidence="1">
    <location>
        <begin position="56"/>
        <end position="77"/>
    </location>
</feature>
<gene>
    <name evidence="2" type="ORF">HS096_03245</name>
</gene>
<keyword evidence="1" id="KW-1133">Transmembrane helix</keyword>
<dbReference type="Proteomes" id="UP000710385">
    <property type="component" value="Unassembled WGS sequence"/>
</dbReference>
<name>A0A928TSL7_UNCKA</name>
<accession>A0A928TSL7</accession>
<proteinExistence type="predicted"/>
<evidence type="ECO:0000313" key="2">
    <source>
        <dbReference type="EMBL" id="MBE7525374.1"/>
    </source>
</evidence>
<dbReference type="EMBL" id="JABTTY010000001">
    <property type="protein sequence ID" value="MBE7525374.1"/>
    <property type="molecule type" value="Genomic_DNA"/>
</dbReference>
<evidence type="ECO:0000313" key="3">
    <source>
        <dbReference type="Proteomes" id="UP000710385"/>
    </source>
</evidence>
<keyword evidence="1" id="KW-0812">Transmembrane</keyword>
<dbReference type="AlphaFoldDB" id="A0A928TSL7"/>
<feature type="transmembrane region" description="Helical" evidence="1">
    <location>
        <begin position="25"/>
        <end position="44"/>
    </location>
</feature>
<reference evidence="2" key="1">
    <citation type="submission" date="2020-05" db="EMBL/GenBank/DDBJ databases">
        <title>High-Quality Genomes of Partial-Nitritation/Anammox System by Hierarchical Clustering Based Hybrid Assembly.</title>
        <authorList>
            <person name="Liu L."/>
            <person name="Wang Y."/>
            <person name="Che Y."/>
            <person name="Chen Y."/>
            <person name="Xia Y."/>
            <person name="Luo R."/>
            <person name="Cheng S.H."/>
            <person name="Zheng C."/>
            <person name="Zhang T."/>
        </authorList>
    </citation>
    <scope>NUCLEOTIDE SEQUENCE</scope>
    <source>
        <strain evidence="2">H1_PAT1</strain>
    </source>
</reference>